<name>A0A8H4B598_GIGMA</name>
<protein>
    <submittedName>
        <fullName evidence="2">Uncharacterized protein</fullName>
    </submittedName>
</protein>
<proteinExistence type="predicted"/>
<accession>A0A8H4B598</accession>
<organism evidence="2 3">
    <name type="scientific">Gigaspora margarita</name>
    <dbReference type="NCBI Taxonomy" id="4874"/>
    <lineage>
        <taxon>Eukaryota</taxon>
        <taxon>Fungi</taxon>
        <taxon>Fungi incertae sedis</taxon>
        <taxon>Mucoromycota</taxon>
        <taxon>Glomeromycotina</taxon>
        <taxon>Glomeromycetes</taxon>
        <taxon>Diversisporales</taxon>
        <taxon>Gigasporaceae</taxon>
        <taxon>Gigaspora</taxon>
    </lineage>
</organism>
<comment type="caution">
    <text evidence="2">The sequence shown here is derived from an EMBL/GenBank/DDBJ whole genome shotgun (WGS) entry which is preliminary data.</text>
</comment>
<dbReference type="EMBL" id="WTPW01000005">
    <property type="protein sequence ID" value="KAF0561841.1"/>
    <property type="molecule type" value="Genomic_DNA"/>
</dbReference>
<evidence type="ECO:0000256" key="1">
    <source>
        <dbReference type="SAM" id="MobiDB-lite"/>
    </source>
</evidence>
<evidence type="ECO:0000313" key="2">
    <source>
        <dbReference type="EMBL" id="KAF0561841.1"/>
    </source>
</evidence>
<sequence length="288" mass="31931">MATTVSGTESSFGISGAGGRSSSKVQNIQRHLVHFLKKLVNLIQDNTESKVITQVENEVSAELRKVHDVDIIELELPRIKAKGKKRDKIFETIHNVFNAEIIDNKLFIKLNGLEKSEIHSKVKNSLDQQLPPTWLTAIDAICMVNGNQYRPDVGGWNPKPALNQRIKPIINQCPPPLLWIEVAYDNSGDHDNAINKFTRVQPHCPTTEFVIVIVPATETAFLANSNPGVSSVAATPKMACPSRAPYLGHLSAGNIITAIQWYKMKWNRHLVLGCGANIDFNDILEVLT</sequence>
<reference evidence="2 3" key="1">
    <citation type="journal article" date="2019" name="Environ. Microbiol.">
        <title>At the nexus of three kingdoms: the genome of the mycorrhizal fungus Gigaspora margarita provides insights into plant, endobacterial and fungal interactions.</title>
        <authorList>
            <person name="Venice F."/>
            <person name="Ghignone S."/>
            <person name="Salvioli di Fossalunga A."/>
            <person name="Amselem J."/>
            <person name="Novero M."/>
            <person name="Xianan X."/>
            <person name="Sedzielewska Toro K."/>
            <person name="Morin E."/>
            <person name="Lipzen A."/>
            <person name="Grigoriev I.V."/>
            <person name="Henrissat B."/>
            <person name="Martin F.M."/>
            <person name="Bonfante P."/>
        </authorList>
    </citation>
    <scope>NUCLEOTIDE SEQUENCE [LARGE SCALE GENOMIC DNA]</scope>
    <source>
        <strain evidence="2 3">BEG34</strain>
    </source>
</reference>
<evidence type="ECO:0000313" key="3">
    <source>
        <dbReference type="Proteomes" id="UP000439903"/>
    </source>
</evidence>
<feature type="compositionally biased region" description="Polar residues" evidence="1">
    <location>
        <begin position="1"/>
        <end position="13"/>
    </location>
</feature>
<feature type="region of interest" description="Disordered" evidence="1">
    <location>
        <begin position="1"/>
        <end position="22"/>
    </location>
</feature>
<dbReference type="AlphaFoldDB" id="A0A8H4B598"/>
<dbReference type="OrthoDB" id="2358744at2759"/>
<dbReference type="Proteomes" id="UP000439903">
    <property type="component" value="Unassembled WGS sequence"/>
</dbReference>
<keyword evidence="3" id="KW-1185">Reference proteome</keyword>
<gene>
    <name evidence="2" type="ORF">F8M41_017403</name>
</gene>